<accession>A0A383BJ54</accession>
<organism evidence="1">
    <name type="scientific">marine metagenome</name>
    <dbReference type="NCBI Taxonomy" id="408172"/>
    <lineage>
        <taxon>unclassified sequences</taxon>
        <taxon>metagenomes</taxon>
        <taxon>ecological metagenomes</taxon>
    </lineage>
</organism>
<feature type="non-terminal residue" evidence="1">
    <location>
        <position position="1"/>
    </location>
</feature>
<dbReference type="AlphaFoldDB" id="A0A383BJ54"/>
<reference evidence="1" key="1">
    <citation type="submission" date="2018-05" db="EMBL/GenBank/DDBJ databases">
        <authorList>
            <person name="Lanie J.A."/>
            <person name="Ng W.-L."/>
            <person name="Kazmierczak K.M."/>
            <person name="Andrzejewski T.M."/>
            <person name="Davidsen T.M."/>
            <person name="Wayne K.J."/>
            <person name="Tettelin H."/>
            <person name="Glass J.I."/>
            <person name="Rusch D."/>
            <person name="Podicherti R."/>
            <person name="Tsui H.-C.T."/>
            <person name="Winkler M.E."/>
        </authorList>
    </citation>
    <scope>NUCLEOTIDE SEQUENCE</scope>
</reference>
<dbReference type="EMBL" id="UINC01200522">
    <property type="protein sequence ID" value="SVE19448.1"/>
    <property type="molecule type" value="Genomic_DNA"/>
</dbReference>
<protein>
    <submittedName>
        <fullName evidence="1">Uncharacterized protein</fullName>
    </submittedName>
</protein>
<gene>
    <name evidence="1" type="ORF">METZ01_LOCUS472302</name>
</gene>
<proteinExistence type="predicted"/>
<name>A0A383BJ54_9ZZZZ</name>
<evidence type="ECO:0000313" key="1">
    <source>
        <dbReference type="EMBL" id="SVE19448.1"/>
    </source>
</evidence>
<sequence length="205" mass="22764">VIAAAEAGGQSAESIEVLEADIKKSGTLVARRVYWVFFAPENRPKWVAWLQKKYGVTEEQATWIVGSMDVLPASKRIPEDTLHALGEANFTHTEFPNHQRAVQIVSEQDSFNLADFRESILDTYELGVSQRLYELPDYQQGYDLTPEVKAFLLDEVGIDVGSWQTRGMQPGDWPGFGSVQKTGGEFRAAYDAFAGLCVSIAKEVS</sequence>